<dbReference type="InterPro" id="IPR041268">
    <property type="entry name" value="HU-CCDC81_bac_2"/>
</dbReference>
<proteinExistence type="predicted"/>
<gene>
    <name evidence="2" type="ORF">KZO38_08550</name>
</gene>
<evidence type="ECO:0000313" key="2">
    <source>
        <dbReference type="EMBL" id="MBW4769806.1"/>
    </source>
</evidence>
<name>A0ABS6YE14_9BACT</name>
<organism evidence="2 3">
    <name type="scientific">Hoylesella nanceiensis</name>
    <dbReference type="NCBI Taxonomy" id="425941"/>
    <lineage>
        <taxon>Bacteria</taxon>
        <taxon>Pseudomonadati</taxon>
        <taxon>Bacteroidota</taxon>
        <taxon>Bacteroidia</taxon>
        <taxon>Bacteroidales</taxon>
        <taxon>Prevotellaceae</taxon>
        <taxon>Hoylesella</taxon>
    </lineage>
</organism>
<evidence type="ECO:0000259" key="1">
    <source>
        <dbReference type="PROSITE" id="PS51724"/>
    </source>
</evidence>
<feature type="domain" description="SPOR" evidence="1">
    <location>
        <begin position="284"/>
        <end position="360"/>
    </location>
</feature>
<comment type="caution">
    <text evidence="2">The sequence shown here is derived from an EMBL/GenBank/DDBJ whole genome shotgun (WGS) entry which is preliminary data.</text>
</comment>
<dbReference type="Proteomes" id="UP000788426">
    <property type="component" value="Unassembled WGS sequence"/>
</dbReference>
<keyword evidence="3" id="KW-1185">Reference proteome</keyword>
<dbReference type="Pfam" id="PF05036">
    <property type="entry name" value="SPOR"/>
    <property type="match status" value="1"/>
</dbReference>
<sequence length="363" mass="40976">MIELERHIEVLLLNNDCVIIPNFGGFMVHHVEARYDEKDHIFLPPYRTLGFNPQLKMNDSLLAQSYIEAYDISYPEAIKRIESEVDELNQILDNEGEYELNDIGTLHRNEMGSFDFIPCDAGILTPYLYGLSSFELESLSSIKAKRNKEAIEAEKETTNIPAGIQALEKANIFANQSSLSNKTEDEQEDQEKSIRISISMLRNAAAVAILFVVLMLIPTPLSNKKDKLIQSELNTSLLYKIIPNDVITEKAGINPIEKIASKPQPVSTKEVKAKEVVEEVNTPKKQETFYTIVLASRITKKNAEAYTESLKNKGLENAKMIAKGGHVKVICGRYESEKEAYKAMNKLNNNPDFADCWVTKIQE</sequence>
<evidence type="ECO:0000313" key="3">
    <source>
        <dbReference type="Proteomes" id="UP000788426"/>
    </source>
</evidence>
<protein>
    <submittedName>
        <fullName evidence="2">SPOR domain-containing protein</fullName>
    </submittedName>
</protein>
<dbReference type="RefSeq" id="WP_219481886.1">
    <property type="nucleotide sequence ID" value="NZ_JABZTH010000008.1"/>
</dbReference>
<dbReference type="Pfam" id="PF18174">
    <property type="entry name" value="HU-CCDC81_bac_1"/>
    <property type="match status" value="1"/>
</dbReference>
<reference evidence="2 3" key="1">
    <citation type="submission" date="2021-07" db="EMBL/GenBank/DDBJ databases">
        <title>Genomic diversity and antimicrobial resistance of Prevotella spp. isolated from chronic lung disease airways.</title>
        <authorList>
            <person name="Webb K.A."/>
            <person name="Olagoke O.S."/>
            <person name="Baird T."/>
            <person name="Neill J."/>
            <person name="Pham A."/>
            <person name="Wells T.J."/>
            <person name="Ramsay K.A."/>
            <person name="Bell S.C."/>
            <person name="Sarovich D.S."/>
            <person name="Price E.P."/>
        </authorList>
    </citation>
    <scope>NUCLEOTIDE SEQUENCE [LARGE SCALE GENOMIC DNA]</scope>
    <source>
        <strain evidence="2 3">SCHI0011.S.12</strain>
    </source>
</reference>
<dbReference type="Pfam" id="PF18175">
    <property type="entry name" value="HU-CCDC81_bac_2"/>
    <property type="match status" value="1"/>
</dbReference>
<accession>A0ABS6YE14</accession>
<dbReference type="InterPro" id="IPR040495">
    <property type="entry name" value="HU-CCDC81_bac_1"/>
</dbReference>
<dbReference type="InterPro" id="IPR007730">
    <property type="entry name" value="SPOR-like_dom"/>
</dbReference>
<dbReference type="EMBL" id="JAHXCT010000006">
    <property type="protein sequence ID" value="MBW4769806.1"/>
    <property type="molecule type" value="Genomic_DNA"/>
</dbReference>
<dbReference type="PROSITE" id="PS51724">
    <property type="entry name" value="SPOR"/>
    <property type="match status" value="1"/>
</dbReference>